<evidence type="ECO:0000256" key="1">
    <source>
        <dbReference type="SAM" id="Phobius"/>
    </source>
</evidence>
<feature type="transmembrane region" description="Helical" evidence="1">
    <location>
        <begin position="12"/>
        <end position="32"/>
    </location>
</feature>
<sequence length="292" mass="31666">MELIWGRKISGVTLLFHMNRWAIFVWAVTGATSFLNEPTLASCIGYNVFADAVSILLLVIWAAFSALRVYAIGGGNRWLTSIVGALSMVAPVTNSYFYFGTSFYVEDPSAGCSNGSTLSPATITKFTIATRACAAAAELIVLVVTWFETHRTRMYASNANISTPISSALIRGGTLHFTLLLALDILNIVGVDTNRFTMAAGLFTIPLSAIIISHFLLDLRQIASAVDEKSLVNVSRAGALRFASFVDNIGEDLDHGCNLLSLHLPGPELDVCAEDDVWSDKEMYDIHVEDVC</sequence>
<dbReference type="OrthoDB" id="2692685at2759"/>
<dbReference type="Proteomes" id="UP000016930">
    <property type="component" value="Unassembled WGS sequence"/>
</dbReference>
<dbReference type="EMBL" id="KB445794">
    <property type="protein sequence ID" value="EMD38765.1"/>
    <property type="molecule type" value="Genomic_DNA"/>
</dbReference>
<evidence type="ECO:0000313" key="3">
    <source>
        <dbReference type="Proteomes" id="UP000016930"/>
    </source>
</evidence>
<keyword evidence="1" id="KW-1133">Transmembrane helix</keyword>
<feature type="transmembrane region" description="Helical" evidence="1">
    <location>
        <begin position="128"/>
        <end position="147"/>
    </location>
</feature>
<protein>
    <submittedName>
        <fullName evidence="2">Uncharacterized protein</fullName>
    </submittedName>
</protein>
<feature type="transmembrane region" description="Helical" evidence="1">
    <location>
        <begin position="78"/>
        <end position="99"/>
    </location>
</feature>
<dbReference type="HOGENOM" id="CLU_053360_1_2_1"/>
<gene>
    <name evidence="2" type="ORF">CERSUDRAFT_112477</name>
</gene>
<proteinExistence type="predicted"/>
<keyword evidence="3" id="KW-1185">Reference proteome</keyword>
<feature type="transmembrane region" description="Helical" evidence="1">
    <location>
        <begin position="168"/>
        <end position="190"/>
    </location>
</feature>
<keyword evidence="1" id="KW-0812">Transmembrane</keyword>
<organism evidence="2 3">
    <name type="scientific">Ceriporiopsis subvermispora (strain B)</name>
    <name type="common">White-rot fungus</name>
    <name type="synonym">Gelatoporia subvermispora</name>
    <dbReference type="NCBI Taxonomy" id="914234"/>
    <lineage>
        <taxon>Eukaryota</taxon>
        <taxon>Fungi</taxon>
        <taxon>Dikarya</taxon>
        <taxon>Basidiomycota</taxon>
        <taxon>Agaricomycotina</taxon>
        <taxon>Agaricomycetes</taxon>
        <taxon>Polyporales</taxon>
        <taxon>Gelatoporiaceae</taxon>
        <taxon>Gelatoporia</taxon>
    </lineage>
</organism>
<name>M2R2J8_CERS8</name>
<evidence type="ECO:0000313" key="2">
    <source>
        <dbReference type="EMBL" id="EMD38765.1"/>
    </source>
</evidence>
<accession>M2R2J8</accession>
<feature type="transmembrane region" description="Helical" evidence="1">
    <location>
        <begin position="196"/>
        <end position="217"/>
    </location>
</feature>
<reference evidence="2 3" key="1">
    <citation type="journal article" date="2012" name="Proc. Natl. Acad. Sci. U.S.A.">
        <title>Comparative genomics of Ceriporiopsis subvermispora and Phanerochaete chrysosporium provide insight into selective ligninolysis.</title>
        <authorList>
            <person name="Fernandez-Fueyo E."/>
            <person name="Ruiz-Duenas F.J."/>
            <person name="Ferreira P."/>
            <person name="Floudas D."/>
            <person name="Hibbett D.S."/>
            <person name="Canessa P."/>
            <person name="Larrondo L.F."/>
            <person name="James T.Y."/>
            <person name="Seelenfreund D."/>
            <person name="Lobos S."/>
            <person name="Polanco R."/>
            <person name="Tello M."/>
            <person name="Honda Y."/>
            <person name="Watanabe T."/>
            <person name="Watanabe T."/>
            <person name="Ryu J.S."/>
            <person name="Kubicek C.P."/>
            <person name="Schmoll M."/>
            <person name="Gaskell J."/>
            <person name="Hammel K.E."/>
            <person name="St John F.J."/>
            <person name="Vanden Wymelenberg A."/>
            <person name="Sabat G."/>
            <person name="Splinter BonDurant S."/>
            <person name="Syed K."/>
            <person name="Yadav J.S."/>
            <person name="Doddapaneni H."/>
            <person name="Subramanian V."/>
            <person name="Lavin J.L."/>
            <person name="Oguiza J.A."/>
            <person name="Perez G."/>
            <person name="Pisabarro A.G."/>
            <person name="Ramirez L."/>
            <person name="Santoyo F."/>
            <person name="Master E."/>
            <person name="Coutinho P.M."/>
            <person name="Henrissat B."/>
            <person name="Lombard V."/>
            <person name="Magnuson J.K."/>
            <person name="Kuees U."/>
            <person name="Hori C."/>
            <person name="Igarashi K."/>
            <person name="Samejima M."/>
            <person name="Held B.W."/>
            <person name="Barry K.W."/>
            <person name="LaButti K.M."/>
            <person name="Lapidus A."/>
            <person name="Lindquist E.A."/>
            <person name="Lucas S.M."/>
            <person name="Riley R."/>
            <person name="Salamov A.A."/>
            <person name="Hoffmeister D."/>
            <person name="Schwenk D."/>
            <person name="Hadar Y."/>
            <person name="Yarden O."/>
            <person name="de Vries R.P."/>
            <person name="Wiebenga A."/>
            <person name="Stenlid J."/>
            <person name="Eastwood D."/>
            <person name="Grigoriev I.V."/>
            <person name="Berka R.M."/>
            <person name="Blanchette R.A."/>
            <person name="Kersten P."/>
            <person name="Martinez A.T."/>
            <person name="Vicuna R."/>
            <person name="Cullen D."/>
        </authorList>
    </citation>
    <scope>NUCLEOTIDE SEQUENCE [LARGE SCALE GENOMIC DNA]</scope>
    <source>
        <strain evidence="2 3">B</strain>
    </source>
</reference>
<keyword evidence="1" id="KW-0472">Membrane</keyword>
<dbReference type="AlphaFoldDB" id="M2R2J8"/>
<feature type="transmembrane region" description="Helical" evidence="1">
    <location>
        <begin position="44"/>
        <end position="66"/>
    </location>
</feature>